<proteinExistence type="inferred from homology"/>
<evidence type="ECO:0000313" key="4">
    <source>
        <dbReference type="Proteomes" id="UP000650081"/>
    </source>
</evidence>
<dbReference type="InterPro" id="IPR023214">
    <property type="entry name" value="HAD_sf"/>
</dbReference>
<dbReference type="SFLD" id="SFLDG01126">
    <property type="entry name" value="C1.2:_Nucleotidase_Like"/>
    <property type="match status" value="1"/>
</dbReference>
<dbReference type="Proteomes" id="UP000650081">
    <property type="component" value="Unassembled WGS sequence"/>
</dbReference>
<feature type="active site" description="Proton donor" evidence="2">
    <location>
        <position position="9"/>
    </location>
</feature>
<dbReference type="SFLD" id="SFLDG01146">
    <property type="entry name" value="C1.2.2"/>
    <property type="match status" value="1"/>
</dbReference>
<comment type="caution">
    <text evidence="3">The sequence shown here is derived from an EMBL/GenBank/DDBJ whole genome shotgun (WGS) entry which is preliminary data.</text>
</comment>
<accession>A0A923PQ63</accession>
<dbReference type="SUPFAM" id="SSF56784">
    <property type="entry name" value="HAD-like"/>
    <property type="match status" value="1"/>
</dbReference>
<dbReference type="Gene3D" id="1.10.40.40">
    <property type="entry name" value="Deoxyribonucleotidase, domain 2"/>
    <property type="match status" value="1"/>
</dbReference>
<keyword evidence="4" id="KW-1185">Reference proteome</keyword>
<protein>
    <submittedName>
        <fullName evidence="3">5'(3')-deoxyribonucleotidase</fullName>
    </submittedName>
</protein>
<organism evidence="3 4">
    <name type="scientific">Neolewinella lacunae</name>
    <dbReference type="NCBI Taxonomy" id="1517758"/>
    <lineage>
        <taxon>Bacteria</taxon>
        <taxon>Pseudomonadati</taxon>
        <taxon>Bacteroidota</taxon>
        <taxon>Saprospiria</taxon>
        <taxon>Saprospirales</taxon>
        <taxon>Lewinellaceae</taxon>
        <taxon>Neolewinella</taxon>
    </lineage>
</organism>
<dbReference type="InterPro" id="IPR010708">
    <property type="entry name" value="5'(3')-deoxyribonucleotidase"/>
</dbReference>
<dbReference type="Pfam" id="PF06941">
    <property type="entry name" value="NT5C"/>
    <property type="match status" value="1"/>
</dbReference>
<dbReference type="Gene3D" id="3.40.50.1000">
    <property type="entry name" value="HAD superfamily/HAD-like"/>
    <property type="match status" value="1"/>
</dbReference>
<comment type="similarity">
    <text evidence="1">Belongs to the 5'(3')-deoxyribonucleotidase family.</text>
</comment>
<dbReference type="PANTHER" id="PTHR16504:SF4">
    <property type="entry name" value="5'(3')-DEOXYRIBONUCLEOTIDASE"/>
    <property type="match status" value="1"/>
</dbReference>
<dbReference type="RefSeq" id="WP_187467422.1">
    <property type="nucleotide sequence ID" value="NZ_JACSIT010000135.1"/>
</dbReference>
<sequence>MPRIIIDMDEVLADTYVKFIDLHEQRFGRRPSAEELHGIKVYDLPEAAELRKAMYDPGFFRDVALFPDAAEVVRELYDAHEVFIVTTATEFRYSFIDKYNWLEEHLPFIHHTRIVFCGDKRIVHGDYMIDDKVSNLAGFNGTGLLFTSFHNVHATGYRRVNNWLEVRDYFRALANGAETA</sequence>
<evidence type="ECO:0000256" key="1">
    <source>
        <dbReference type="ARBA" id="ARBA00009589"/>
    </source>
</evidence>
<name>A0A923PQ63_9BACT</name>
<dbReference type="AlphaFoldDB" id="A0A923PQ63"/>
<feature type="active site" description="Nucleophile" evidence="2">
    <location>
        <position position="7"/>
    </location>
</feature>
<evidence type="ECO:0000313" key="3">
    <source>
        <dbReference type="EMBL" id="MBC6995388.1"/>
    </source>
</evidence>
<dbReference type="GO" id="GO:0008253">
    <property type="term" value="F:5'-nucleotidase activity"/>
    <property type="evidence" value="ECO:0007669"/>
    <property type="project" value="InterPro"/>
</dbReference>
<dbReference type="SFLD" id="SFLDS00003">
    <property type="entry name" value="Haloacid_Dehalogenase"/>
    <property type="match status" value="1"/>
</dbReference>
<evidence type="ECO:0000256" key="2">
    <source>
        <dbReference type="PIRSR" id="PIRSR610708-1"/>
    </source>
</evidence>
<dbReference type="InterPro" id="IPR036412">
    <property type="entry name" value="HAD-like_sf"/>
</dbReference>
<gene>
    <name evidence="3" type="ORF">H9S92_14535</name>
</gene>
<dbReference type="PANTHER" id="PTHR16504">
    <property type="entry name" value="5'(3')-DEOXYRIBONUCLEOTIDASE"/>
    <property type="match status" value="1"/>
</dbReference>
<reference evidence="3" key="1">
    <citation type="submission" date="2020-08" db="EMBL/GenBank/DDBJ databases">
        <title>Lewinella bacteria from marine environments.</title>
        <authorList>
            <person name="Zhong Y."/>
        </authorList>
    </citation>
    <scope>NUCLEOTIDE SEQUENCE</scope>
    <source>
        <strain evidence="3">KCTC 42187</strain>
    </source>
</reference>
<dbReference type="GO" id="GO:0009223">
    <property type="term" value="P:pyrimidine deoxyribonucleotide catabolic process"/>
    <property type="evidence" value="ECO:0007669"/>
    <property type="project" value="TreeGrafter"/>
</dbReference>
<dbReference type="EMBL" id="JACSIT010000135">
    <property type="protein sequence ID" value="MBC6995388.1"/>
    <property type="molecule type" value="Genomic_DNA"/>
</dbReference>